<gene>
    <name evidence="2" type="ORF">HER39_01175</name>
</gene>
<evidence type="ECO:0000313" key="3">
    <source>
        <dbReference type="Proteomes" id="UP000523795"/>
    </source>
</evidence>
<organism evidence="2 3">
    <name type="scientific">Arthrobacter deserti</name>
    <dbReference type="NCBI Taxonomy" id="1742687"/>
    <lineage>
        <taxon>Bacteria</taxon>
        <taxon>Bacillati</taxon>
        <taxon>Actinomycetota</taxon>
        <taxon>Actinomycetes</taxon>
        <taxon>Micrococcales</taxon>
        <taxon>Micrococcaceae</taxon>
        <taxon>Arthrobacter</taxon>
    </lineage>
</organism>
<name>A0ABX1JIV0_9MICC</name>
<evidence type="ECO:0000256" key="1">
    <source>
        <dbReference type="SAM" id="MobiDB-lite"/>
    </source>
</evidence>
<comment type="caution">
    <text evidence="2">The sequence shown here is derived from an EMBL/GenBank/DDBJ whole genome shotgun (WGS) entry which is preliminary data.</text>
</comment>
<dbReference type="Proteomes" id="UP000523795">
    <property type="component" value="Unassembled WGS sequence"/>
</dbReference>
<sequence length="158" mass="17213">MVARFFGSLFGTPRPEDGAGQEPAAEADDDTRVAAGRGRLRSAVRAAGRELPRLISSQLRQIDDVLQPPADYARAQGASTEQRVLLEAMAVDYIPTPLNAYLALREEDRGESTRATALFAEQLAILYATAQDLNQQVRSGAITELSTYARFLDDKFGP</sequence>
<feature type="non-terminal residue" evidence="2">
    <location>
        <position position="158"/>
    </location>
</feature>
<accession>A0ABX1JIV0</accession>
<protein>
    <submittedName>
        <fullName evidence="2">Uncharacterized protein</fullName>
    </submittedName>
</protein>
<dbReference type="EMBL" id="JAAZSR010000007">
    <property type="protein sequence ID" value="NKX49213.1"/>
    <property type="molecule type" value="Genomic_DNA"/>
</dbReference>
<reference evidence="2 3" key="1">
    <citation type="submission" date="2020-04" db="EMBL/GenBank/DDBJ databases">
        <authorList>
            <person name="Liu S."/>
        </authorList>
    </citation>
    <scope>NUCLEOTIDE SEQUENCE [LARGE SCALE GENOMIC DNA]</scope>
    <source>
        <strain evidence="2 3">CGMCC 1.15091</strain>
    </source>
</reference>
<feature type="region of interest" description="Disordered" evidence="1">
    <location>
        <begin position="12"/>
        <end position="34"/>
    </location>
</feature>
<keyword evidence="3" id="KW-1185">Reference proteome</keyword>
<evidence type="ECO:0000313" key="2">
    <source>
        <dbReference type="EMBL" id="NKX49213.1"/>
    </source>
</evidence>
<proteinExistence type="predicted"/>